<dbReference type="Pfam" id="PF04357">
    <property type="entry name" value="TamB"/>
    <property type="match status" value="1"/>
</dbReference>
<evidence type="ECO:0000313" key="6">
    <source>
        <dbReference type="EMBL" id="PIE35269.1"/>
    </source>
</evidence>
<dbReference type="Pfam" id="PF05359">
    <property type="entry name" value="DUF748"/>
    <property type="match status" value="1"/>
</dbReference>
<evidence type="ECO:0000256" key="3">
    <source>
        <dbReference type="ARBA" id="ARBA00022989"/>
    </source>
</evidence>
<evidence type="ECO:0000256" key="4">
    <source>
        <dbReference type="ARBA" id="ARBA00023136"/>
    </source>
</evidence>
<dbReference type="GO" id="GO:0090313">
    <property type="term" value="P:regulation of protein targeting to membrane"/>
    <property type="evidence" value="ECO:0007669"/>
    <property type="project" value="TreeGrafter"/>
</dbReference>
<dbReference type="InterPro" id="IPR052894">
    <property type="entry name" value="AsmA-related"/>
</dbReference>
<keyword evidence="2" id="KW-0812">Transmembrane</keyword>
<evidence type="ECO:0000256" key="2">
    <source>
        <dbReference type="ARBA" id="ARBA00022692"/>
    </source>
</evidence>
<dbReference type="InterPro" id="IPR007452">
    <property type="entry name" value="TamB_C"/>
</dbReference>
<dbReference type="PANTHER" id="PTHR30441">
    <property type="entry name" value="DUF748 DOMAIN-CONTAINING PROTEIN"/>
    <property type="match status" value="1"/>
</dbReference>
<reference evidence="6 7" key="1">
    <citation type="submission" date="2017-10" db="EMBL/GenBank/DDBJ databases">
        <title>Novel microbial diversity and functional potential in the marine mammal oral microbiome.</title>
        <authorList>
            <person name="Dudek N.K."/>
            <person name="Sun C.L."/>
            <person name="Burstein D."/>
            <person name="Kantor R.S."/>
            <person name="Aliaga Goltsman D.S."/>
            <person name="Bik E.M."/>
            <person name="Thomas B.C."/>
            <person name="Banfield J.F."/>
            <person name="Relman D.A."/>
        </authorList>
    </citation>
    <scope>NUCLEOTIDE SEQUENCE [LARGE SCALE GENOMIC DNA]</scope>
    <source>
        <strain evidence="6">DOLJORAL78_47_16</strain>
    </source>
</reference>
<accession>A0A2G6KKB6</accession>
<name>A0A2G6KKB6_9BACT</name>
<proteinExistence type="predicted"/>
<sequence length="1525" mass="166324">MWKRLKKIAFITSLVLLFAVGFVTLTYHGFFAPKVDGFLTTTVQSLLEEQLQREVSVEAVHLSFPNPKIVISNIAIAREQKLSEGTLFSAKRVQARVLLRSLLSQYLFIDDIILDTPSVWIQFDQDGQSNLPQFGNQDPKEPKPPSRFKIQELIKRLTFPHVQLIDGDIYFAHQQQQLTVAVERLNTTVSLRLEDLRGKGKISLEGGTVEFQDRGSLAIDLAGEMTLRDSNLSLSSFLLQAGSTKIEAEGEVRNIMKPDLNLAVEADISLDEIDRIAQVNQNLSGLAHFSGHVTGTLPDVTAGGRLICEQGTAWRLGFEGVDANVQYHDKQLLIPALGVDLWDGTVQGSARLSFAGTPNIDTELVLEHVELAYMNSILDDPIEVAGPVSGTVKVGGESFDFADLVIEALLHLQGNTLYGVDIAAGTADIALREQTVFIHSLETNIFEGQATAKGLLELYDDFDYQVDLDIQDIGLASVMSLIPPESPDVSGKLSGTITAEGSQFSLDFLELESELALSNLVAYDVQAKTVRLKAAIQEQTLSIPQLSVQLFSGEVEGTGKLALGGETFPQFEAALELRDIALETVMQQFAPKSQGQGFDAAGIVGGHVACRGTSFALQDLYGIIDLTGTGHLKVAGADTGKKEEVPFDLRIKSALEQKAVTISSLQIESSALHVDTSGTIDLQGPSFDLAYHAAVQDLQRLLHQALGFVPGIEQDSFLYQVAGNIETLQGTLQGPVSDLTIEARAHVSEADLVWARVDDLTADIAMNGSMLTIQQVQASYKNAAILASGTIDLTGPSGPVLDIPVCVKTAHLSDYLSMAKQELPIDGTLQEIDATIRGTADRLEADMDLIIHEGAAWGQGFDAIIGKLSLSDNRLEVESLTVKKNGGIIDLTGFLGFDQSFEALLTTQNVNVHDIDALESIAVQYEGLIALSFEAKGSLQDPRGKAHITFTQLSYNGTPIEDITCDIAIANQEIEAEIATFRNKVMALFSLGIHDGLRYKAELVMQEAAVEQLLSLVVELEELSGLITGTITSEGSLNNFRDFSADIKLSQLDLVVAGRKMNNSKEIDIVLTEEELIVNSLELIGQDLGVFAQGFLDFQGHFALDLDGILDLRPLRAFLPRSAGITALNGRAQVMCSITGTVKEPLVEGLIELNQGSIKLDAYPDPITAMNGKVAFTKNRIELVRLSGKVSEGNFTTEGFLAYQGLSPEAFEIKVKGEQLELQKLVDELEMTVSPEIRLSGNMEKQSIDGEIVVHDALYGQEIDLQSFIRDQNRKLSLSSIDPDSQAPQFIPELFLKIRAPKDVRFKNKLADIQLKADLLVQGTVVKPQIEGRVQVLDGKITFGDVRYDILGGILDFIDPLRLNPEMNIQVETVIQEYKINLGIEGNLNQFLLNMSSDPPLSDSEIAQIIAVGSGAQTNAYNFVTRPLQTLVEGQLEKAFRLDRISVDVDPLLSGSKDSEMTPTVTLAKRFFDALMFTYTTSVGGVERSQLFGLEYEISDKVSITAQTDEQGEYNTSVVFKFKLK</sequence>
<comment type="caution">
    <text evidence="6">The sequence shown here is derived from an EMBL/GenBank/DDBJ whole genome shotgun (WGS) entry which is preliminary data.</text>
</comment>
<keyword evidence="3" id="KW-1133">Transmembrane helix</keyword>
<dbReference type="GO" id="GO:0009306">
    <property type="term" value="P:protein secretion"/>
    <property type="evidence" value="ECO:0007669"/>
    <property type="project" value="InterPro"/>
</dbReference>
<gene>
    <name evidence="6" type="ORF">CSA56_04850</name>
</gene>
<feature type="domain" description="Translocation and assembly module TamB C-terminal" evidence="5">
    <location>
        <begin position="1186"/>
        <end position="1523"/>
    </location>
</feature>
<evidence type="ECO:0000313" key="7">
    <source>
        <dbReference type="Proteomes" id="UP000230821"/>
    </source>
</evidence>
<dbReference type="Proteomes" id="UP000230821">
    <property type="component" value="Unassembled WGS sequence"/>
</dbReference>
<dbReference type="EMBL" id="PDSK01000049">
    <property type="protein sequence ID" value="PIE35269.1"/>
    <property type="molecule type" value="Genomic_DNA"/>
</dbReference>
<dbReference type="PANTHER" id="PTHR30441:SF8">
    <property type="entry name" value="DUF748 DOMAIN-CONTAINING PROTEIN"/>
    <property type="match status" value="1"/>
</dbReference>
<dbReference type="InterPro" id="IPR008023">
    <property type="entry name" value="DUF748"/>
</dbReference>
<organism evidence="6 7">
    <name type="scientific">candidate division KSB3 bacterium</name>
    <dbReference type="NCBI Taxonomy" id="2044937"/>
    <lineage>
        <taxon>Bacteria</taxon>
        <taxon>candidate division KSB3</taxon>
    </lineage>
</organism>
<evidence type="ECO:0000259" key="5">
    <source>
        <dbReference type="Pfam" id="PF04357"/>
    </source>
</evidence>
<keyword evidence="4" id="KW-0472">Membrane</keyword>
<protein>
    <recommendedName>
        <fullName evidence="5">Translocation and assembly module TamB C-terminal domain-containing protein</fullName>
    </recommendedName>
</protein>
<evidence type="ECO:0000256" key="1">
    <source>
        <dbReference type="ARBA" id="ARBA00004167"/>
    </source>
</evidence>
<comment type="subcellular location">
    <subcellularLocation>
        <location evidence="1">Membrane</location>
        <topology evidence="1">Single-pass membrane protein</topology>
    </subcellularLocation>
</comment>
<dbReference type="GO" id="GO:0005886">
    <property type="term" value="C:plasma membrane"/>
    <property type="evidence" value="ECO:0007669"/>
    <property type="project" value="InterPro"/>
</dbReference>